<dbReference type="Proteomes" id="UP000054978">
    <property type="component" value="Unassembled WGS sequence"/>
</dbReference>
<sequence>MTHTLTPSFEPAPMARRPAERRPQAAHIRRRDAVAAVAAISMALAFWAPSAMAQPDASDAPSGERRIVAPATTDPLVTRRNATAQANAEYRASRQLSKDERRAAVAEANARYKEEVANARINRKADHAAASIALKATELDQPSAPNRSH</sequence>
<evidence type="ECO:0000256" key="1">
    <source>
        <dbReference type="SAM" id="MobiDB-lite"/>
    </source>
</evidence>
<dbReference type="OrthoDB" id="10002049at2"/>
<protein>
    <submittedName>
        <fullName evidence="2">Uncharacterized protein</fullName>
    </submittedName>
</protein>
<dbReference type="AlphaFoldDB" id="A0A158DGT1"/>
<dbReference type="RefSeq" id="WP_143750116.1">
    <property type="nucleotide sequence ID" value="NZ_FCOB02000031.1"/>
</dbReference>
<organism evidence="2 3">
    <name type="scientific">Caballeronia ptereochthonis</name>
    <dbReference type="NCBI Taxonomy" id="1777144"/>
    <lineage>
        <taxon>Bacteria</taxon>
        <taxon>Pseudomonadati</taxon>
        <taxon>Pseudomonadota</taxon>
        <taxon>Betaproteobacteria</taxon>
        <taxon>Burkholderiales</taxon>
        <taxon>Burkholderiaceae</taxon>
        <taxon>Caballeronia</taxon>
    </lineage>
</organism>
<feature type="region of interest" description="Disordered" evidence="1">
    <location>
        <begin position="1"/>
        <end position="27"/>
    </location>
</feature>
<accession>A0A158DGT1</accession>
<dbReference type="EMBL" id="FCOB02000031">
    <property type="protein sequence ID" value="SAK93842.1"/>
    <property type="molecule type" value="Genomic_DNA"/>
</dbReference>
<comment type="caution">
    <text evidence="2">The sequence shown here is derived from an EMBL/GenBank/DDBJ whole genome shotgun (WGS) entry which is preliminary data.</text>
</comment>
<proteinExistence type="predicted"/>
<gene>
    <name evidence="2" type="ORF">AWB83_05446</name>
</gene>
<evidence type="ECO:0000313" key="3">
    <source>
        <dbReference type="Proteomes" id="UP000054978"/>
    </source>
</evidence>
<name>A0A158DGT1_9BURK</name>
<keyword evidence="3" id="KW-1185">Reference proteome</keyword>
<reference evidence="2" key="1">
    <citation type="submission" date="2016-01" db="EMBL/GenBank/DDBJ databases">
        <authorList>
            <person name="Peeters C."/>
        </authorList>
    </citation>
    <scope>NUCLEOTIDE SEQUENCE [LARGE SCALE GENOMIC DNA]</scope>
    <source>
        <strain evidence="2">LMG 29326</strain>
    </source>
</reference>
<evidence type="ECO:0000313" key="2">
    <source>
        <dbReference type="EMBL" id="SAK93842.1"/>
    </source>
</evidence>